<dbReference type="RefSeq" id="WP_013569473.1">
    <property type="nucleotide sequence ID" value="NC_014963.1"/>
</dbReference>
<feature type="transmembrane region" description="Helical" evidence="1">
    <location>
        <begin position="356"/>
        <end position="377"/>
    </location>
</feature>
<feature type="transmembrane region" description="Helical" evidence="1">
    <location>
        <begin position="220"/>
        <end position="240"/>
    </location>
</feature>
<name>E8V555_TERSS</name>
<dbReference type="STRING" id="401053.AciPR4_2982"/>
<dbReference type="KEGG" id="tsa:AciPR4_2982"/>
<feature type="transmembrane region" description="Helical" evidence="1">
    <location>
        <begin position="83"/>
        <end position="114"/>
    </location>
</feature>
<accession>E8V555</accession>
<dbReference type="AlphaFoldDB" id="E8V555"/>
<sequence>MKRLSAMMGENGHRLLLPLAALLAVLPLILGGTSCGHDFPFHVGNWMEAQHQWSQGVLLPRWDFAAAWNAGEPRFLFYPPLTWMLGAALGTILPWSAVPIVFTWIALTLSGLTLYRLARAHTTSNAALIAACVYLANPYMLFVAYERTAFAELLAAAWMPLLLFEALRPRIRIAPLGIAVALLWLTNAPAAVVGCYTLALIVFLRLFFERKAGIRPLWSLALRSSAGTALGLALAAFYILPAAYERRYVQIQMAVLEGMQPWNNFLFAHSGEDSHIAVLRQASFAALAIFAVALLSAAWLLSTSFFASRNGLKRNARPSHQNVMLLTIVTVIVLFLLTPPSAPIWRHAPQLLFLQFPWRFTAVEEAIAAFLFALALSHLGKNKLASVAALALSVILAFTGDHLYHQPFHDDDTVADIRSTLQNHQGIDPTDEYTPTDADNDSLAHGNPAFWTNDNPDAPPSPGLPRVTTISSGDPYLTFYQVKAGPKFLILNLRLFHGWHLLRDGTEISLTRPRTDGLAAIPLLPGHDNSIEIVYRRSSDQSLGIAISIAALLITVPFVRRERGRAYTF</sequence>
<feature type="transmembrane region" description="Helical" evidence="1">
    <location>
        <begin position="282"/>
        <end position="302"/>
    </location>
</feature>
<dbReference type="Proteomes" id="UP000006844">
    <property type="component" value="Chromosome"/>
</dbReference>
<feature type="transmembrane region" description="Helical" evidence="1">
    <location>
        <begin position="188"/>
        <end position="208"/>
    </location>
</feature>
<proteinExistence type="predicted"/>
<keyword evidence="1" id="KW-0812">Transmembrane</keyword>
<keyword evidence="1" id="KW-0472">Membrane</keyword>
<evidence type="ECO:0000313" key="3">
    <source>
        <dbReference type="EMBL" id="ADV83742.1"/>
    </source>
</evidence>
<organism evidence="3 4">
    <name type="scientific">Terriglobus saanensis (strain ATCC BAA-1853 / DSM 23119 / SP1PR4)</name>
    <dbReference type="NCBI Taxonomy" id="401053"/>
    <lineage>
        <taxon>Bacteria</taxon>
        <taxon>Pseudomonadati</taxon>
        <taxon>Acidobacteriota</taxon>
        <taxon>Terriglobia</taxon>
        <taxon>Terriglobales</taxon>
        <taxon>Acidobacteriaceae</taxon>
        <taxon>Terriglobus</taxon>
    </lineage>
</organism>
<feature type="domain" description="Membrane protein 6-pyruvoyl-tetrahydropterin synthase-related" evidence="2">
    <location>
        <begin position="76"/>
        <end position="404"/>
    </location>
</feature>
<feature type="transmembrane region" description="Helical" evidence="1">
    <location>
        <begin position="542"/>
        <end position="559"/>
    </location>
</feature>
<dbReference type="InterPro" id="IPR018776">
    <property type="entry name" value="Membrane_prot_PTPS-rel_domain"/>
</dbReference>
<feature type="transmembrane region" description="Helical" evidence="1">
    <location>
        <begin position="384"/>
        <end position="404"/>
    </location>
</feature>
<protein>
    <recommendedName>
        <fullName evidence="2">Membrane protein 6-pyruvoyl-tetrahydropterin synthase-related domain-containing protein</fullName>
    </recommendedName>
</protein>
<dbReference type="HOGENOM" id="CLU_033047_0_0_0"/>
<gene>
    <name evidence="3" type="ordered locus">AciPR4_2982</name>
</gene>
<feature type="transmembrane region" description="Helical" evidence="1">
    <location>
        <begin position="126"/>
        <end position="145"/>
    </location>
</feature>
<dbReference type="OrthoDB" id="106188at2"/>
<evidence type="ECO:0000259" key="2">
    <source>
        <dbReference type="Pfam" id="PF10131"/>
    </source>
</evidence>
<keyword evidence="1" id="KW-1133">Transmembrane helix</keyword>
<dbReference type="PROSITE" id="PS51257">
    <property type="entry name" value="PROKAR_LIPOPROTEIN"/>
    <property type="match status" value="1"/>
</dbReference>
<reference evidence="3 4" key="1">
    <citation type="journal article" date="2012" name="Stand. Genomic Sci.">
        <title>Complete genome sequence of Terriglobus saanensis type strain SP1PR4(T), an Acidobacteria from tundra soil.</title>
        <authorList>
            <person name="Rawat S.R."/>
            <person name="Mannisto M.K."/>
            <person name="Starovoytov V."/>
            <person name="Goodwin L."/>
            <person name="Nolan M."/>
            <person name="Hauser L."/>
            <person name="Land M."/>
            <person name="Davenport K.W."/>
            <person name="Woyke T."/>
            <person name="Haggblom M.M."/>
        </authorList>
    </citation>
    <scope>NUCLEOTIDE SEQUENCE</scope>
    <source>
        <strain evidence="4">ATCC BAA-1853 / DSM 23119 / SP1PR4</strain>
    </source>
</reference>
<dbReference type="EMBL" id="CP002467">
    <property type="protein sequence ID" value="ADV83742.1"/>
    <property type="molecule type" value="Genomic_DNA"/>
</dbReference>
<dbReference type="eggNOG" id="COG5617">
    <property type="taxonomic scope" value="Bacteria"/>
</dbReference>
<feature type="transmembrane region" description="Helical" evidence="1">
    <location>
        <begin position="323"/>
        <end position="344"/>
    </location>
</feature>
<evidence type="ECO:0000256" key="1">
    <source>
        <dbReference type="SAM" id="Phobius"/>
    </source>
</evidence>
<evidence type="ECO:0000313" key="4">
    <source>
        <dbReference type="Proteomes" id="UP000006844"/>
    </source>
</evidence>
<keyword evidence="4" id="KW-1185">Reference proteome</keyword>
<dbReference type="Pfam" id="PF10131">
    <property type="entry name" value="PTPS_related"/>
    <property type="match status" value="1"/>
</dbReference>